<sequence>MNIVDLSSLPAPDVLETLDFEDIYTEELANFRLLMGEGWSAELESDPVVKLLELAAYNKVGNRARVNDAAKALMLAYAKRADLEQLGARVNLKRLVVVAEDLTTSPPTAQVMEEDDPFRERIQMSWEGLSTAGPRNSYILHARNASGLVADATAESPSPAVVVVTVLGLDGDGSADEALLGTVRAALSDEDVRPLGDRLTVKGAEILRYTITAILHPVGTGSESEAALADAQERLAKWMNPRRRLGVEVARSAIDAQLHVAGIRRVELVGWDDIQPTKEQAAYCTSVSVTLGV</sequence>
<evidence type="ECO:0000313" key="2">
    <source>
        <dbReference type="EMBL" id="MBC3948242.1"/>
    </source>
</evidence>
<gene>
    <name evidence="2" type="ORF">H8S59_00450</name>
</gene>
<protein>
    <submittedName>
        <fullName evidence="2">Baseplate J/gp47 family protein</fullName>
    </submittedName>
</protein>
<dbReference type="PANTHER" id="PTHR35862:SF1">
    <property type="entry name" value="FELS-2 PROPHAGE PROTEIN"/>
    <property type="match status" value="1"/>
</dbReference>
<dbReference type="InterPro" id="IPR052726">
    <property type="entry name" value="Phage_Baseplate_Hub"/>
</dbReference>
<dbReference type="Pfam" id="PF26078">
    <property type="entry name" value="Baseplate_J_M"/>
    <property type="match status" value="1"/>
</dbReference>
<reference evidence="2 3" key="1">
    <citation type="submission" date="2020-08" db="EMBL/GenBank/DDBJ databases">
        <title>Putative novel bacterial strains isolated from necrotic wheat leaf tissues caused by Xanthomonas translucens.</title>
        <authorList>
            <person name="Tambong J.T."/>
        </authorList>
    </citation>
    <scope>NUCLEOTIDE SEQUENCE [LARGE SCALE GENOMIC DNA]</scope>
    <source>
        <strain evidence="2 3">DOAB 1069</strain>
    </source>
</reference>
<name>A0ABR7ATK9_9PSED</name>
<evidence type="ECO:0000259" key="1">
    <source>
        <dbReference type="Pfam" id="PF26078"/>
    </source>
</evidence>
<feature type="domain" description="Baseplate J-like central" evidence="1">
    <location>
        <begin position="130"/>
        <end position="203"/>
    </location>
</feature>
<organism evidence="2 3">
    <name type="scientific">Pseudomonas folii</name>
    <dbReference type="NCBI Taxonomy" id="2762593"/>
    <lineage>
        <taxon>Bacteria</taxon>
        <taxon>Pseudomonadati</taxon>
        <taxon>Pseudomonadota</taxon>
        <taxon>Gammaproteobacteria</taxon>
        <taxon>Pseudomonadales</taxon>
        <taxon>Pseudomonadaceae</taxon>
        <taxon>Pseudomonas</taxon>
    </lineage>
</organism>
<dbReference type="InterPro" id="IPR058531">
    <property type="entry name" value="Baseplate_J_M"/>
</dbReference>
<accession>A0ABR7ATK9</accession>
<dbReference type="Proteomes" id="UP000651852">
    <property type="component" value="Unassembled WGS sequence"/>
</dbReference>
<dbReference type="PIRSF" id="PIRSF020481">
    <property type="entry name" value="BAP"/>
    <property type="match status" value="1"/>
</dbReference>
<dbReference type="EMBL" id="JACONW010000001">
    <property type="protein sequence ID" value="MBC3948242.1"/>
    <property type="molecule type" value="Genomic_DNA"/>
</dbReference>
<dbReference type="RefSeq" id="WP_187520056.1">
    <property type="nucleotide sequence ID" value="NZ_JACONW010000001.1"/>
</dbReference>
<comment type="caution">
    <text evidence="2">The sequence shown here is derived from an EMBL/GenBank/DDBJ whole genome shotgun (WGS) entry which is preliminary data.</text>
</comment>
<keyword evidence="3" id="KW-1185">Reference proteome</keyword>
<dbReference type="PANTHER" id="PTHR35862">
    <property type="entry name" value="FELS-2 PROPHAGE PROTEIN"/>
    <property type="match status" value="1"/>
</dbReference>
<evidence type="ECO:0000313" key="3">
    <source>
        <dbReference type="Proteomes" id="UP000651852"/>
    </source>
</evidence>
<proteinExistence type="predicted"/>
<dbReference type="InterPro" id="IPR014507">
    <property type="entry name" value="Baseplate_assembly_J_pred"/>
</dbReference>